<protein>
    <submittedName>
        <fullName evidence="1">Uncharacterized protein</fullName>
    </submittedName>
</protein>
<evidence type="ECO:0000313" key="1">
    <source>
        <dbReference type="EMBL" id="EPE35456.1"/>
    </source>
</evidence>
<reference evidence="1 2" key="1">
    <citation type="journal article" date="2013" name="BMC Genomics">
        <title>Genomics-driven discovery of the pneumocandin biosynthetic gene cluster in the fungus Glarea lozoyensis.</title>
        <authorList>
            <person name="Chen L."/>
            <person name="Yue Q."/>
            <person name="Zhang X."/>
            <person name="Xiang M."/>
            <person name="Wang C."/>
            <person name="Li S."/>
            <person name="Che Y."/>
            <person name="Ortiz-Lopez F.J."/>
            <person name="Bills G.F."/>
            <person name="Liu X."/>
            <person name="An Z."/>
        </authorList>
    </citation>
    <scope>NUCLEOTIDE SEQUENCE [LARGE SCALE GENOMIC DNA]</scope>
    <source>
        <strain evidence="2">ATCC 20868 / MF5171</strain>
    </source>
</reference>
<keyword evidence="2" id="KW-1185">Reference proteome</keyword>
<dbReference type="HOGENOM" id="CLU_3125196_0_0_1"/>
<dbReference type="GeneID" id="19470197"/>
<dbReference type="Proteomes" id="UP000016922">
    <property type="component" value="Unassembled WGS sequence"/>
</dbReference>
<dbReference type="RefSeq" id="XP_008077535.1">
    <property type="nucleotide sequence ID" value="XM_008079344.1"/>
</dbReference>
<name>S3DU31_GLAL2</name>
<gene>
    <name evidence="1" type="ORF">GLAREA_11155</name>
</gene>
<dbReference type="KEGG" id="glz:GLAREA_11155"/>
<dbReference type="EMBL" id="KE145354">
    <property type="protein sequence ID" value="EPE35456.1"/>
    <property type="molecule type" value="Genomic_DNA"/>
</dbReference>
<accession>S3DU31</accession>
<sequence>MALASVVLPATVQATSGGAGWSISQTERKGNHEFDAAAKVRRIDEARNKG</sequence>
<proteinExistence type="predicted"/>
<evidence type="ECO:0000313" key="2">
    <source>
        <dbReference type="Proteomes" id="UP000016922"/>
    </source>
</evidence>
<organism evidence="1 2">
    <name type="scientific">Glarea lozoyensis (strain ATCC 20868 / MF5171)</name>
    <dbReference type="NCBI Taxonomy" id="1116229"/>
    <lineage>
        <taxon>Eukaryota</taxon>
        <taxon>Fungi</taxon>
        <taxon>Dikarya</taxon>
        <taxon>Ascomycota</taxon>
        <taxon>Pezizomycotina</taxon>
        <taxon>Leotiomycetes</taxon>
        <taxon>Helotiales</taxon>
        <taxon>Helotiaceae</taxon>
        <taxon>Glarea</taxon>
    </lineage>
</organism>
<dbReference type="AlphaFoldDB" id="S3DU31"/>